<dbReference type="Gene3D" id="2.30.30.380">
    <property type="entry name" value="Zn-finger domain of Sec23/24"/>
    <property type="match status" value="1"/>
</dbReference>
<dbReference type="PROSITE" id="PS00194">
    <property type="entry name" value="THIOREDOXIN_1"/>
    <property type="match status" value="1"/>
</dbReference>
<dbReference type="CDD" id="cd02947">
    <property type="entry name" value="TRX_family"/>
    <property type="match status" value="1"/>
</dbReference>
<evidence type="ECO:0000256" key="7">
    <source>
        <dbReference type="NCBIfam" id="TIGR01068"/>
    </source>
</evidence>
<dbReference type="InterPro" id="IPR013766">
    <property type="entry name" value="Thioredoxin_domain"/>
</dbReference>
<dbReference type="SUPFAM" id="SSF52833">
    <property type="entry name" value="Thioredoxin-like"/>
    <property type="match status" value="1"/>
</dbReference>
<dbReference type="GO" id="GO:0046872">
    <property type="term" value="F:metal ion binding"/>
    <property type="evidence" value="ECO:0007669"/>
    <property type="project" value="UniProtKB-KW"/>
</dbReference>
<keyword evidence="4" id="KW-0249">Electron transport</keyword>
<dbReference type="AlphaFoldDB" id="A0A4R2F7Q5"/>
<dbReference type="Proteomes" id="UP000294832">
    <property type="component" value="Unassembled WGS sequence"/>
</dbReference>
<evidence type="ECO:0000256" key="1">
    <source>
        <dbReference type="ARBA" id="ARBA00008987"/>
    </source>
</evidence>
<evidence type="ECO:0000256" key="2">
    <source>
        <dbReference type="ARBA" id="ARBA00022448"/>
    </source>
</evidence>
<name>A0A4R2F7Q5_9GAMM</name>
<keyword evidence="5" id="KW-1015">Disulfide bond</keyword>
<dbReference type="EMBL" id="SLWF01000016">
    <property type="protein sequence ID" value="TCN83085.1"/>
    <property type="molecule type" value="Genomic_DNA"/>
</dbReference>
<accession>A0A4R2F7Q5</accession>
<comment type="similarity">
    <text evidence="1">Belongs to the thioredoxin family.</text>
</comment>
<comment type="caution">
    <text evidence="9">The sequence shown here is derived from an EMBL/GenBank/DDBJ whole genome shotgun (WGS) entry which is preliminary data.</text>
</comment>
<evidence type="ECO:0000259" key="8">
    <source>
        <dbReference type="PROSITE" id="PS51352"/>
    </source>
</evidence>
<evidence type="ECO:0000256" key="4">
    <source>
        <dbReference type="ARBA" id="ARBA00022982"/>
    </source>
</evidence>
<sequence length="146" mass="16309">MSQTTAVQLVCPHCGVINRIPADKLSAQPLCGKCRNVLISAHPIMATDQNFQRFIDKNDLPVVVDFWAPWCGPCRQFAPVFSDVAAEMATQATFVKLDTQDNQMTAGRLQIRSIPTLAVYHHGREIARISGALPKGQFKQWLQQYL</sequence>
<dbReference type="FunFam" id="3.40.30.10:FF:000001">
    <property type="entry name" value="Thioredoxin"/>
    <property type="match status" value="1"/>
</dbReference>
<dbReference type="InterPro" id="IPR036249">
    <property type="entry name" value="Thioredoxin-like_sf"/>
</dbReference>
<evidence type="ECO:0000313" key="10">
    <source>
        <dbReference type="Proteomes" id="UP000294832"/>
    </source>
</evidence>
<dbReference type="NCBIfam" id="TIGR01068">
    <property type="entry name" value="thioredoxin"/>
    <property type="match status" value="1"/>
</dbReference>
<dbReference type="GO" id="GO:0015035">
    <property type="term" value="F:protein-disulfide reductase activity"/>
    <property type="evidence" value="ECO:0007669"/>
    <property type="project" value="UniProtKB-UniRule"/>
</dbReference>
<dbReference type="Pfam" id="PF21352">
    <property type="entry name" value="Zn_ribbon_Thio2"/>
    <property type="match status" value="1"/>
</dbReference>
<dbReference type="RefSeq" id="WP_133039293.1">
    <property type="nucleotide sequence ID" value="NZ_SLWF01000016.1"/>
</dbReference>
<evidence type="ECO:0000256" key="6">
    <source>
        <dbReference type="ARBA" id="ARBA00023284"/>
    </source>
</evidence>
<dbReference type="PROSITE" id="PS51352">
    <property type="entry name" value="THIOREDOXIN_2"/>
    <property type="match status" value="1"/>
</dbReference>
<dbReference type="InterPro" id="IPR005746">
    <property type="entry name" value="Thioredoxin"/>
</dbReference>
<organism evidence="9 10">
    <name type="scientific">Shewanella fodinae</name>
    <dbReference type="NCBI Taxonomy" id="552357"/>
    <lineage>
        <taxon>Bacteria</taxon>
        <taxon>Pseudomonadati</taxon>
        <taxon>Pseudomonadota</taxon>
        <taxon>Gammaproteobacteria</taxon>
        <taxon>Alteromonadales</taxon>
        <taxon>Shewanellaceae</taxon>
        <taxon>Shewanella</taxon>
    </lineage>
</organism>
<dbReference type="InterPro" id="IPR017937">
    <property type="entry name" value="Thioredoxin_CS"/>
</dbReference>
<evidence type="ECO:0000256" key="5">
    <source>
        <dbReference type="ARBA" id="ARBA00023157"/>
    </source>
</evidence>
<keyword evidence="2" id="KW-0813">Transport</keyword>
<dbReference type="InterPro" id="IPR049299">
    <property type="entry name" value="Thio2_N"/>
</dbReference>
<dbReference type="Gene3D" id="3.40.30.10">
    <property type="entry name" value="Glutaredoxin"/>
    <property type="match status" value="1"/>
</dbReference>
<gene>
    <name evidence="9" type="ORF">EDC91_11665</name>
</gene>
<protein>
    <recommendedName>
        <fullName evidence="7">Thioredoxin</fullName>
    </recommendedName>
</protein>
<keyword evidence="3" id="KW-0479">Metal-binding</keyword>
<proteinExistence type="inferred from homology"/>
<feature type="domain" description="Thioredoxin" evidence="8">
    <location>
        <begin position="16"/>
        <end position="146"/>
    </location>
</feature>
<dbReference type="PANTHER" id="PTHR45663:SF40">
    <property type="entry name" value="THIOREDOXIN 2"/>
    <property type="match status" value="1"/>
</dbReference>
<keyword evidence="6" id="KW-0676">Redox-active center</keyword>
<dbReference type="PANTHER" id="PTHR45663">
    <property type="entry name" value="GEO12009P1"/>
    <property type="match status" value="1"/>
</dbReference>
<dbReference type="Pfam" id="PF00085">
    <property type="entry name" value="Thioredoxin"/>
    <property type="match status" value="1"/>
</dbReference>
<dbReference type="GO" id="GO:0005829">
    <property type="term" value="C:cytosol"/>
    <property type="evidence" value="ECO:0007669"/>
    <property type="project" value="TreeGrafter"/>
</dbReference>
<reference evidence="9 10" key="1">
    <citation type="submission" date="2019-03" db="EMBL/GenBank/DDBJ databases">
        <title>Freshwater and sediment microbial communities from various areas in North America, analyzing microbe dynamics in response to fracking.</title>
        <authorList>
            <person name="Lamendella R."/>
        </authorList>
    </citation>
    <scope>NUCLEOTIDE SEQUENCE [LARGE SCALE GENOMIC DNA]</scope>
    <source>
        <strain evidence="9 10">74A</strain>
    </source>
</reference>
<dbReference type="PRINTS" id="PR00421">
    <property type="entry name" value="THIOREDOXIN"/>
</dbReference>
<dbReference type="NCBIfam" id="NF008229">
    <property type="entry name" value="PRK10996.1"/>
    <property type="match status" value="1"/>
</dbReference>
<evidence type="ECO:0000256" key="3">
    <source>
        <dbReference type="ARBA" id="ARBA00022723"/>
    </source>
</evidence>
<keyword evidence="10" id="KW-1185">Reference proteome</keyword>
<evidence type="ECO:0000313" key="9">
    <source>
        <dbReference type="EMBL" id="TCN83085.1"/>
    </source>
</evidence>
<dbReference type="OrthoDB" id="9790390at2"/>